<reference evidence="1" key="2">
    <citation type="journal article" date="2022" name="Res Sq">
        <title>Comparative Genomics Reveals Insights into the Divergent Evolution of Astigmatic Mites and Household Pest Adaptations.</title>
        <authorList>
            <person name="Xiong Q."/>
            <person name="Wan A.T.-Y."/>
            <person name="Liu X.-Y."/>
            <person name="Fung C.S.-H."/>
            <person name="Xiao X."/>
            <person name="Malainual N."/>
            <person name="Hou J."/>
            <person name="Wang L."/>
            <person name="Wang M."/>
            <person name="Yang K."/>
            <person name="Cui Y."/>
            <person name="Leung E."/>
            <person name="Nong W."/>
            <person name="Shin S.-K."/>
            <person name="Au S."/>
            <person name="Jeong K.Y."/>
            <person name="Chew F.T."/>
            <person name="Hui J."/>
            <person name="Leung T.F."/>
            <person name="Tungtrongchitr A."/>
            <person name="Zhong N."/>
            <person name="Liu Z."/>
            <person name="Tsui S."/>
        </authorList>
    </citation>
    <scope>NUCLEOTIDE SEQUENCE</scope>
    <source>
        <strain evidence="1">Derf</strain>
        <tissue evidence="1">Whole organism</tissue>
    </source>
</reference>
<proteinExistence type="predicted"/>
<evidence type="ECO:0000313" key="1">
    <source>
        <dbReference type="EMBL" id="KAH9526941.1"/>
    </source>
</evidence>
<dbReference type="Proteomes" id="UP000790347">
    <property type="component" value="Unassembled WGS sequence"/>
</dbReference>
<organism evidence="1 2">
    <name type="scientific">Dermatophagoides farinae</name>
    <name type="common">American house dust mite</name>
    <dbReference type="NCBI Taxonomy" id="6954"/>
    <lineage>
        <taxon>Eukaryota</taxon>
        <taxon>Metazoa</taxon>
        <taxon>Ecdysozoa</taxon>
        <taxon>Arthropoda</taxon>
        <taxon>Chelicerata</taxon>
        <taxon>Arachnida</taxon>
        <taxon>Acari</taxon>
        <taxon>Acariformes</taxon>
        <taxon>Sarcoptiformes</taxon>
        <taxon>Astigmata</taxon>
        <taxon>Psoroptidia</taxon>
        <taxon>Analgoidea</taxon>
        <taxon>Pyroglyphidae</taxon>
        <taxon>Dermatophagoidinae</taxon>
        <taxon>Dermatophagoides</taxon>
    </lineage>
</organism>
<dbReference type="AlphaFoldDB" id="A0A922IB06"/>
<gene>
    <name evidence="1" type="ORF">DERF_000996</name>
</gene>
<evidence type="ECO:0000313" key="2">
    <source>
        <dbReference type="Proteomes" id="UP000790347"/>
    </source>
</evidence>
<accession>A0A922IB06</accession>
<comment type="caution">
    <text evidence="1">The sequence shown here is derived from an EMBL/GenBank/DDBJ whole genome shotgun (WGS) entry which is preliminary data.</text>
</comment>
<protein>
    <submittedName>
        <fullName evidence="1">Uncharacterized protein</fullName>
    </submittedName>
</protein>
<reference evidence="1" key="1">
    <citation type="submission" date="2013-05" db="EMBL/GenBank/DDBJ databases">
        <authorList>
            <person name="Yim A.K.Y."/>
            <person name="Chan T.F."/>
            <person name="Ji K.M."/>
            <person name="Liu X.Y."/>
            <person name="Zhou J.W."/>
            <person name="Li R.Q."/>
            <person name="Yang K.Y."/>
            <person name="Li J."/>
            <person name="Li M."/>
            <person name="Law P.T.W."/>
            <person name="Wu Y.L."/>
            <person name="Cai Z.L."/>
            <person name="Qin H."/>
            <person name="Bao Y."/>
            <person name="Leung R.K.K."/>
            <person name="Ng P.K.S."/>
            <person name="Zou J."/>
            <person name="Zhong X.J."/>
            <person name="Ran P.X."/>
            <person name="Zhong N.S."/>
            <person name="Liu Z.G."/>
            <person name="Tsui S.K.W."/>
        </authorList>
    </citation>
    <scope>NUCLEOTIDE SEQUENCE</scope>
    <source>
        <strain evidence="1">Derf</strain>
        <tissue evidence="1">Whole organism</tissue>
    </source>
</reference>
<sequence>MNERPLYHQQHYNYPLSSSISKTVLNDTNVYMYRGSYAPNYACVLANRYIESQEVRRLKKKKKNEEFLLCISNDDETKLN</sequence>
<keyword evidence="2" id="KW-1185">Reference proteome</keyword>
<dbReference type="EMBL" id="ASGP02000001">
    <property type="protein sequence ID" value="KAH9526941.1"/>
    <property type="molecule type" value="Genomic_DNA"/>
</dbReference>
<name>A0A922IB06_DERFA</name>